<name>A8BFR3_GIAIC</name>
<protein>
    <submittedName>
        <fullName evidence="2">Uncharacterized protein</fullName>
    </submittedName>
</protein>
<dbReference type="EMBL" id="AACB03000002">
    <property type="protein sequence ID" value="KAE8303391.1"/>
    <property type="molecule type" value="Genomic_DNA"/>
</dbReference>
<dbReference type="GeneID" id="5700222"/>
<keyword evidence="3" id="KW-1185">Reference proteome</keyword>
<dbReference type="RefSeq" id="XP_001707323.1">
    <property type="nucleotide sequence ID" value="XM_001707271.1"/>
</dbReference>
<sequence>MQTNLSQSSRVRFAEQYNDEIEECREEKQIEQSEASRGTESESIAATFRITVGRDTEPLTDDKPEKSENSAYGKLLRALCDNAPLSESGHSATDRECVSTLIGGIIPEIEGMVFVRTLDEFLSQFSVIGDATKKVAALASEMESKQVLIPPSPLELLHNMNVNYEENKVYVKPSNLMENSVINQSISVLNKSGLMAPKSSSSKGDHVPKVNFLASADLSCYTKILADLVSRYGSQTGYKPILPPRMKAEAVVEMAAMIEKLIPREAMGMTLLVTDVEKMFTTLRILPRYVKQTDIAPLFKKAVAVQQKVLLGYPIYAPESKMFALYKAQNISEGSARMRTAMNITRICYIGFVYLLYYLAEDIFNRTHKLSNRADILQGQLSAPGTYDVHEAAEQLMSKQLKAKRKAMATQSNAPDEQDGAASFSHSNTSELTKSSRCDVEDIEHPYERFRAPDNIVELEVFRPAAYLWRCIYIFASLLDRELSSPDIGFGLAIPRPRLTPNLREYPECIRVMTRHVPIIKKAYTNYCLNSPVLSCQGLLQLLKCAKINHIITYKFAFEVVMRNYSKIDKETYIPGLTIEEFLVALFVCANYAYSKEPIVQTLQTPEMRVEHLILQLSGKS</sequence>
<dbReference type="VEuPathDB" id="GiardiaDB:GL50803_12105"/>
<accession>A8BFR3</accession>
<evidence type="ECO:0000256" key="1">
    <source>
        <dbReference type="SAM" id="MobiDB-lite"/>
    </source>
</evidence>
<organism evidence="2 3">
    <name type="scientific">Giardia intestinalis (strain ATCC 50803 / WB clone C6)</name>
    <name type="common">Giardia lamblia</name>
    <dbReference type="NCBI Taxonomy" id="184922"/>
    <lineage>
        <taxon>Eukaryota</taxon>
        <taxon>Metamonada</taxon>
        <taxon>Diplomonadida</taxon>
        <taxon>Hexamitidae</taxon>
        <taxon>Giardiinae</taxon>
        <taxon>Giardia</taxon>
    </lineage>
</organism>
<feature type="compositionally biased region" description="Polar residues" evidence="1">
    <location>
        <begin position="424"/>
        <end position="433"/>
    </location>
</feature>
<dbReference type="KEGG" id="gla:GL50803_0012105"/>
<feature type="region of interest" description="Disordered" evidence="1">
    <location>
        <begin position="23"/>
        <end position="68"/>
    </location>
</feature>
<dbReference type="OMA" id="CAKINHI"/>
<evidence type="ECO:0000313" key="3">
    <source>
        <dbReference type="Proteomes" id="UP000001548"/>
    </source>
</evidence>
<comment type="caution">
    <text evidence="2">The sequence shown here is derived from an EMBL/GenBank/DDBJ whole genome shotgun (WGS) entry which is preliminary data.</text>
</comment>
<dbReference type="Proteomes" id="UP000001548">
    <property type="component" value="Unassembled WGS sequence"/>
</dbReference>
<feature type="compositionally biased region" description="Basic and acidic residues" evidence="1">
    <location>
        <begin position="52"/>
        <end position="68"/>
    </location>
</feature>
<proteinExistence type="predicted"/>
<dbReference type="AlphaFoldDB" id="A8BFR3"/>
<feature type="compositionally biased region" description="Polar residues" evidence="1">
    <location>
        <begin position="35"/>
        <end position="44"/>
    </location>
</feature>
<gene>
    <name evidence="2" type="ORF">GL50803_0012105</name>
</gene>
<feature type="region of interest" description="Disordered" evidence="1">
    <location>
        <begin position="407"/>
        <end position="437"/>
    </location>
</feature>
<reference evidence="2 3" key="1">
    <citation type="journal article" date="2007" name="Science">
        <title>Genomic minimalism in the early diverging intestinal parasite Giardia lamblia.</title>
        <authorList>
            <person name="Morrison H.G."/>
            <person name="McArthur A.G."/>
            <person name="Gillin F.D."/>
            <person name="Aley S.B."/>
            <person name="Adam R.D."/>
            <person name="Olsen G.J."/>
            <person name="Best A.A."/>
            <person name="Cande W.Z."/>
            <person name="Chen F."/>
            <person name="Cipriano M.J."/>
            <person name="Davids B.J."/>
            <person name="Dawson S.C."/>
            <person name="Elmendorf H.G."/>
            <person name="Hehl A.B."/>
            <person name="Holder M.E."/>
            <person name="Huse S.M."/>
            <person name="Kim U.U."/>
            <person name="Lasek-Nesselquist E."/>
            <person name="Manning G."/>
            <person name="Nigam A."/>
            <person name="Nixon J.E."/>
            <person name="Palm D."/>
            <person name="Passamaneck N.E."/>
            <person name="Prabhu A."/>
            <person name="Reich C.I."/>
            <person name="Reiner D.S."/>
            <person name="Samuelson J."/>
            <person name="Svard S.G."/>
            <person name="Sogin M.L."/>
        </authorList>
    </citation>
    <scope>NUCLEOTIDE SEQUENCE [LARGE SCALE GENOMIC DNA]</scope>
    <source>
        <strain evidence="2 3">WB C6</strain>
    </source>
</reference>
<dbReference type="HOGENOM" id="CLU_440365_0_0_1"/>
<evidence type="ECO:0000313" key="2">
    <source>
        <dbReference type="EMBL" id="KAE8303391.1"/>
    </source>
</evidence>